<comment type="caution">
    <text evidence="1">The sequence shown here is derived from an EMBL/GenBank/DDBJ whole genome shotgun (WGS) entry which is preliminary data.</text>
</comment>
<evidence type="ECO:0000313" key="1">
    <source>
        <dbReference type="EMBL" id="OSM01609.1"/>
    </source>
</evidence>
<proteinExistence type="predicted"/>
<keyword evidence="2" id="KW-1185">Reference proteome</keyword>
<dbReference type="EMBL" id="LVJN01000020">
    <property type="protein sequence ID" value="OSM01609.1"/>
    <property type="molecule type" value="Genomic_DNA"/>
</dbReference>
<reference evidence="1 2" key="1">
    <citation type="journal article" date="2016" name="BMC Genomics">
        <title>Combined genomic and structural analyses of a cultured magnetotactic bacterium reveals its niche adaptation to a dynamic environment.</title>
        <authorList>
            <person name="Araujo A.C."/>
            <person name="Morillo V."/>
            <person name="Cypriano J."/>
            <person name="Teixeira L.C."/>
            <person name="Leao P."/>
            <person name="Lyra S."/>
            <person name="Almeida L.G."/>
            <person name="Bazylinski D.A."/>
            <person name="Vasconcellos A.T."/>
            <person name="Abreu F."/>
            <person name="Lins U."/>
        </authorList>
    </citation>
    <scope>NUCLEOTIDE SEQUENCE [LARGE SCALE GENOMIC DNA]</scope>
    <source>
        <strain evidence="1 2">IT-1</strain>
    </source>
</reference>
<evidence type="ECO:0000313" key="2">
    <source>
        <dbReference type="Proteomes" id="UP000194003"/>
    </source>
</evidence>
<accession>A0A1Y2K0Y6</accession>
<dbReference type="STRING" id="1434232.MAIT1_01616"/>
<sequence>MSDDYEPDYDYIKEHPPKPPKTEILFRLSSPDGQWDAVLMTRDKNYLDPYNYYLFIFPKGKLSSIKKSQLFDKALNKELSLFFQHAWNCQGSWKDSDWFALECDVGQLMTSNKVDGVDVSWYAKARPGPGAGRFRPFDRGFLPF</sequence>
<dbReference type="Proteomes" id="UP000194003">
    <property type="component" value="Unassembled WGS sequence"/>
</dbReference>
<organism evidence="1 2">
    <name type="scientific">Magnetofaba australis IT-1</name>
    <dbReference type="NCBI Taxonomy" id="1434232"/>
    <lineage>
        <taxon>Bacteria</taxon>
        <taxon>Pseudomonadati</taxon>
        <taxon>Pseudomonadota</taxon>
        <taxon>Magnetococcia</taxon>
        <taxon>Magnetococcales</taxon>
        <taxon>Magnetococcaceae</taxon>
        <taxon>Magnetofaba</taxon>
    </lineage>
</organism>
<protein>
    <submittedName>
        <fullName evidence="1">Uncharacterized protein</fullName>
    </submittedName>
</protein>
<name>A0A1Y2K0Y6_9PROT</name>
<gene>
    <name evidence="1" type="ORF">MAIT1_01616</name>
</gene>
<dbReference type="AlphaFoldDB" id="A0A1Y2K0Y6"/>